<comment type="caution">
    <text evidence="2">The sequence shown here is derived from an EMBL/GenBank/DDBJ whole genome shotgun (WGS) entry which is preliminary data.</text>
</comment>
<evidence type="ECO:0000256" key="1">
    <source>
        <dbReference type="SAM" id="Phobius"/>
    </source>
</evidence>
<dbReference type="EMBL" id="SMYO01000058">
    <property type="protein sequence ID" value="TDK54066.1"/>
    <property type="molecule type" value="Genomic_DNA"/>
</dbReference>
<feature type="transmembrane region" description="Helical" evidence="1">
    <location>
        <begin position="77"/>
        <end position="99"/>
    </location>
</feature>
<organism evidence="2 3">
    <name type="scientific">Bacillus salipaludis</name>
    <dbReference type="NCBI Taxonomy" id="2547811"/>
    <lineage>
        <taxon>Bacteria</taxon>
        <taxon>Bacillati</taxon>
        <taxon>Bacillota</taxon>
        <taxon>Bacilli</taxon>
        <taxon>Bacillales</taxon>
        <taxon>Bacillaceae</taxon>
        <taxon>Bacillus</taxon>
    </lineage>
</organism>
<sequence>MKVLLELIRIVFLFVFFGGIIGAFINFVYSKFGTNIDTYGWMGLMAILILFFVLYRNKYQFSGWYTGKGRVKLSAKVSKVLISISIILMLLPPILNFFFS</sequence>
<keyword evidence="1" id="KW-1133">Transmembrane helix</keyword>
<name>A0A4R5VHX6_9BACI</name>
<dbReference type="Proteomes" id="UP000295132">
    <property type="component" value="Unassembled WGS sequence"/>
</dbReference>
<accession>A0A4R5VHX6</accession>
<reference evidence="2 3" key="1">
    <citation type="submission" date="2019-03" db="EMBL/GenBank/DDBJ databases">
        <title>Bacillus niacini sp. nov. a Nicotinate-Metabolizing Mesophile Isolated from Soil.</title>
        <authorList>
            <person name="Zhang G."/>
        </authorList>
    </citation>
    <scope>NUCLEOTIDE SEQUENCE [LARGE SCALE GENOMIC DNA]</scope>
    <source>
        <strain evidence="2 3">WN066</strain>
    </source>
</reference>
<gene>
    <name evidence="2" type="ORF">E2K98_29795</name>
</gene>
<keyword evidence="1" id="KW-0812">Transmembrane</keyword>
<keyword evidence="1" id="KW-0472">Membrane</keyword>
<dbReference type="AlphaFoldDB" id="A0A4R5VHX6"/>
<evidence type="ECO:0000313" key="3">
    <source>
        <dbReference type="Proteomes" id="UP000295132"/>
    </source>
</evidence>
<feature type="transmembrane region" description="Helical" evidence="1">
    <location>
        <begin position="7"/>
        <end position="27"/>
    </location>
</feature>
<protein>
    <submittedName>
        <fullName evidence="2">Uncharacterized protein</fullName>
    </submittedName>
</protein>
<proteinExistence type="predicted"/>
<feature type="transmembrane region" description="Helical" evidence="1">
    <location>
        <begin position="39"/>
        <end position="56"/>
    </location>
</feature>
<evidence type="ECO:0000313" key="2">
    <source>
        <dbReference type="EMBL" id="TDK54066.1"/>
    </source>
</evidence>